<dbReference type="RefSeq" id="WP_179482728.1">
    <property type="nucleotide sequence ID" value="NZ_JACCFW010000001.1"/>
</dbReference>
<evidence type="ECO:0000259" key="8">
    <source>
        <dbReference type="Pfam" id="PF00361"/>
    </source>
</evidence>
<reference evidence="9 10" key="1">
    <citation type="submission" date="2020-07" db="EMBL/GenBank/DDBJ databases">
        <title>Sequencing the genomes of 1000 actinobacteria strains.</title>
        <authorList>
            <person name="Klenk H.-P."/>
        </authorList>
    </citation>
    <scope>NUCLEOTIDE SEQUENCE [LARGE SCALE GENOMIC DNA]</scope>
    <source>
        <strain evidence="9 10">DSM 29531</strain>
    </source>
</reference>
<feature type="transmembrane region" description="Helical" evidence="7">
    <location>
        <begin position="356"/>
        <end position="376"/>
    </location>
</feature>
<keyword evidence="4 7" id="KW-0472">Membrane</keyword>
<dbReference type="Proteomes" id="UP000571817">
    <property type="component" value="Unassembled WGS sequence"/>
</dbReference>
<feature type="transmembrane region" description="Helical" evidence="7">
    <location>
        <begin position="147"/>
        <end position="165"/>
    </location>
</feature>
<evidence type="ECO:0000313" key="10">
    <source>
        <dbReference type="Proteomes" id="UP000571817"/>
    </source>
</evidence>
<evidence type="ECO:0000256" key="3">
    <source>
        <dbReference type="ARBA" id="ARBA00022989"/>
    </source>
</evidence>
<dbReference type="Pfam" id="PF00361">
    <property type="entry name" value="Proton_antipo_M"/>
    <property type="match status" value="1"/>
</dbReference>
<feature type="transmembrane region" description="Helical" evidence="7">
    <location>
        <begin position="16"/>
        <end position="34"/>
    </location>
</feature>
<dbReference type="EMBL" id="JACCFW010000001">
    <property type="protein sequence ID" value="NYJ75786.1"/>
    <property type="molecule type" value="Genomic_DNA"/>
</dbReference>
<feature type="transmembrane region" description="Helical" evidence="7">
    <location>
        <begin position="41"/>
        <end position="61"/>
    </location>
</feature>
<feature type="transmembrane region" description="Helical" evidence="7">
    <location>
        <begin position="388"/>
        <end position="408"/>
    </location>
</feature>
<dbReference type="GO" id="GO:0003954">
    <property type="term" value="F:NADH dehydrogenase activity"/>
    <property type="evidence" value="ECO:0007669"/>
    <property type="project" value="TreeGrafter"/>
</dbReference>
<dbReference type="AlphaFoldDB" id="A0A853DDY2"/>
<evidence type="ECO:0000256" key="6">
    <source>
        <dbReference type="SAM" id="MobiDB-lite"/>
    </source>
</evidence>
<evidence type="ECO:0000256" key="7">
    <source>
        <dbReference type="SAM" id="Phobius"/>
    </source>
</evidence>
<dbReference type="GO" id="GO:0008137">
    <property type="term" value="F:NADH dehydrogenase (ubiquinone) activity"/>
    <property type="evidence" value="ECO:0007669"/>
    <property type="project" value="InterPro"/>
</dbReference>
<comment type="caution">
    <text evidence="9">The sequence shown here is derived from an EMBL/GenBank/DDBJ whole genome shotgun (WGS) entry which is preliminary data.</text>
</comment>
<keyword evidence="2 5" id="KW-0812">Transmembrane</keyword>
<name>A0A853DDY2_9MICO</name>
<evidence type="ECO:0000256" key="2">
    <source>
        <dbReference type="ARBA" id="ARBA00022692"/>
    </source>
</evidence>
<evidence type="ECO:0000256" key="4">
    <source>
        <dbReference type="ARBA" id="ARBA00023136"/>
    </source>
</evidence>
<feature type="transmembrane region" description="Helical" evidence="7">
    <location>
        <begin position="653"/>
        <end position="672"/>
    </location>
</feature>
<feature type="transmembrane region" description="Helical" evidence="7">
    <location>
        <begin position="124"/>
        <end position="141"/>
    </location>
</feature>
<feature type="transmembrane region" description="Helical" evidence="7">
    <location>
        <begin position="550"/>
        <end position="570"/>
    </location>
</feature>
<feature type="region of interest" description="Disordered" evidence="6">
    <location>
        <begin position="493"/>
        <end position="516"/>
    </location>
</feature>
<feature type="domain" description="NADH:quinone oxidoreductase/Mrp antiporter transmembrane" evidence="8">
    <location>
        <begin position="144"/>
        <end position="415"/>
    </location>
</feature>
<protein>
    <submittedName>
        <fullName evidence="9">NADH-quinone oxidoreductase subunit L</fullName>
    </submittedName>
</protein>
<sequence length="673" mass="70153">MIDTLTDSSGWPVHPSQLIVLLPALAAGLSLVLVRRARVPAFVIALLGSLLGLVAAAALMVQQLRGTAEGSSGTVGALPLGRVLQAPMRLGVDRFAVLLAVTVALVALVVQLVARWYLREDARYAGFAATVSLFTAAMQLVVLSDDVLLTVVGWELMGWCSYLLIGHDSEREKARRAAYKAFLVTRLADAPFAIGLILLATGAHTTAISGIVTHWQARPSALLTGGLIAVIVGVAGKSAQVPFQDWLPDAMEGPTPASALIHAATMVAAGTVVLARLLPLLERSDTARTVLVLVAGVSTVLAGFLAYCQTDLKRLLAWSTVSQVGLMLIGIAVVPVGHRGDLALNHLVSHAMFKALLFLVFGWLSVLVGGTVVARMSGATRAHPATRALVAIGLLSLAGVPPMAGFVSKDLIVDEAATRAVDGDGVSRIAFVALALSVALTAAYCMRAWLILDHRSVVERHEALEIVQDSVTVEEVGIVELFVTSAQVDRRGREVGQAAPVPVEPEPEPKPERIPRPDAASRLGLRVLAILAVVGGLVVTTPLIDLDWAHPAWALIAATLLLMAAVAVFVRVQSLGTPYGDAAARLPITLRSRADRGLGMDGVYVALTRPVLALARLVADGERGLETGVHSTAKGARGLAGAGARLQNGTPTAGLVAVAVGVVAVGLIGISLW</sequence>
<dbReference type="InterPro" id="IPR003945">
    <property type="entry name" value="NU5C-like"/>
</dbReference>
<dbReference type="GO" id="GO:0016020">
    <property type="term" value="C:membrane"/>
    <property type="evidence" value="ECO:0007669"/>
    <property type="project" value="UniProtKB-SubCell"/>
</dbReference>
<dbReference type="InterPro" id="IPR001750">
    <property type="entry name" value="ND/Mrp_TM"/>
</dbReference>
<dbReference type="PRINTS" id="PR01434">
    <property type="entry name" value="NADHDHGNASE5"/>
</dbReference>
<feature type="transmembrane region" description="Helical" evidence="7">
    <location>
        <begin position="315"/>
        <end position="336"/>
    </location>
</feature>
<feature type="transmembrane region" description="Helical" evidence="7">
    <location>
        <begin position="290"/>
        <end position="308"/>
    </location>
</feature>
<dbReference type="PANTHER" id="PTHR42829">
    <property type="entry name" value="NADH-UBIQUINONE OXIDOREDUCTASE CHAIN 5"/>
    <property type="match status" value="1"/>
</dbReference>
<evidence type="ECO:0000256" key="1">
    <source>
        <dbReference type="ARBA" id="ARBA00004127"/>
    </source>
</evidence>
<proteinExistence type="predicted"/>
<gene>
    <name evidence="9" type="ORF">HNR15_002749</name>
</gene>
<evidence type="ECO:0000313" key="9">
    <source>
        <dbReference type="EMBL" id="NYJ75786.1"/>
    </source>
</evidence>
<feature type="transmembrane region" description="Helical" evidence="7">
    <location>
        <begin position="428"/>
        <end position="450"/>
    </location>
</feature>
<dbReference type="GO" id="GO:0015990">
    <property type="term" value="P:electron transport coupled proton transport"/>
    <property type="evidence" value="ECO:0007669"/>
    <property type="project" value="TreeGrafter"/>
</dbReference>
<keyword evidence="10" id="KW-1185">Reference proteome</keyword>
<feature type="compositionally biased region" description="Basic and acidic residues" evidence="6">
    <location>
        <begin position="507"/>
        <end position="516"/>
    </location>
</feature>
<organism evidence="9 10">
    <name type="scientific">Allobranchiibius huperziae</name>
    <dbReference type="NCBI Taxonomy" id="1874116"/>
    <lineage>
        <taxon>Bacteria</taxon>
        <taxon>Bacillati</taxon>
        <taxon>Actinomycetota</taxon>
        <taxon>Actinomycetes</taxon>
        <taxon>Micrococcales</taxon>
        <taxon>Dermacoccaceae</taxon>
        <taxon>Allobranchiibius</taxon>
    </lineage>
</organism>
<dbReference type="GO" id="GO:0042773">
    <property type="term" value="P:ATP synthesis coupled electron transport"/>
    <property type="evidence" value="ECO:0007669"/>
    <property type="project" value="InterPro"/>
</dbReference>
<feature type="transmembrane region" description="Helical" evidence="7">
    <location>
        <begin position="220"/>
        <end position="239"/>
    </location>
</feature>
<feature type="transmembrane region" description="Helical" evidence="7">
    <location>
        <begin position="95"/>
        <end position="117"/>
    </location>
</feature>
<keyword evidence="3 7" id="KW-1133">Transmembrane helix</keyword>
<feature type="transmembrane region" description="Helical" evidence="7">
    <location>
        <begin position="523"/>
        <end position="544"/>
    </location>
</feature>
<feature type="transmembrane region" description="Helical" evidence="7">
    <location>
        <begin position="177"/>
        <end position="200"/>
    </location>
</feature>
<feature type="transmembrane region" description="Helical" evidence="7">
    <location>
        <begin position="259"/>
        <end position="278"/>
    </location>
</feature>
<dbReference type="PANTHER" id="PTHR42829:SF2">
    <property type="entry name" value="NADH-UBIQUINONE OXIDOREDUCTASE CHAIN 5"/>
    <property type="match status" value="1"/>
</dbReference>
<accession>A0A853DDY2</accession>
<dbReference type="GO" id="GO:0012505">
    <property type="term" value="C:endomembrane system"/>
    <property type="evidence" value="ECO:0007669"/>
    <property type="project" value="UniProtKB-SubCell"/>
</dbReference>
<comment type="subcellular location">
    <subcellularLocation>
        <location evidence="1">Endomembrane system</location>
        <topology evidence="1">Multi-pass membrane protein</topology>
    </subcellularLocation>
    <subcellularLocation>
        <location evidence="5">Membrane</location>
        <topology evidence="5">Multi-pass membrane protein</topology>
    </subcellularLocation>
</comment>
<evidence type="ECO:0000256" key="5">
    <source>
        <dbReference type="RuleBase" id="RU000320"/>
    </source>
</evidence>